<dbReference type="InterPro" id="IPR006059">
    <property type="entry name" value="SBP"/>
</dbReference>
<dbReference type="EMBL" id="BONY01000098">
    <property type="protein sequence ID" value="GIH10549.1"/>
    <property type="molecule type" value="Genomic_DNA"/>
</dbReference>
<comment type="caution">
    <text evidence="2">The sequence shown here is derived from an EMBL/GenBank/DDBJ whole genome shotgun (WGS) entry which is preliminary data.</text>
</comment>
<dbReference type="PROSITE" id="PS51318">
    <property type="entry name" value="TAT"/>
    <property type="match status" value="1"/>
</dbReference>
<evidence type="ECO:0000256" key="1">
    <source>
        <dbReference type="SAM" id="SignalP"/>
    </source>
</evidence>
<reference evidence="2" key="1">
    <citation type="submission" date="2021-01" db="EMBL/GenBank/DDBJ databases">
        <title>Whole genome shotgun sequence of Rhizocola hellebori NBRC 109834.</title>
        <authorList>
            <person name="Komaki H."/>
            <person name="Tamura T."/>
        </authorList>
    </citation>
    <scope>NUCLEOTIDE SEQUENCE</scope>
    <source>
        <strain evidence="2">NBRC 109834</strain>
    </source>
</reference>
<feature type="signal peptide" evidence="1">
    <location>
        <begin position="1"/>
        <end position="30"/>
    </location>
</feature>
<feature type="chain" id="PRO_5035185650" evidence="1">
    <location>
        <begin position="31"/>
        <end position="440"/>
    </location>
</feature>
<dbReference type="SUPFAM" id="SSF53850">
    <property type="entry name" value="Periplasmic binding protein-like II"/>
    <property type="match status" value="1"/>
</dbReference>
<dbReference type="InterPro" id="IPR006311">
    <property type="entry name" value="TAT_signal"/>
</dbReference>
<proteinExistence type="predicted"/>
<dbReference type="Proteomes" id="UP000612899">
    <property type="component" value="Unassembled WGS sequence"/>
</dbReference>
<dbReference type="Pfam" id="PF01547">
    <property type="entry name" value="SBP_bac_1"/>
    <property type="match status" value="1"/>
</dbReference>
<protein>
    <submittedName>
        <fullName evidence="2">Sugar ABC transporter substrate-binding protein</fullName>
    </submittedName>
</protein>
<dbReference type="AlphaFoldDB" id="A0A8J3QIU2"/>
<dbReference type="Gene3D" id="3.40.190.10">
    <property type="entry name" value="Periplasmic binding protein-like II"/>
    <property type="match status" value="2"/>
</dbReference>
<accession>A0A8J3QIU2</accession>
<dbReference type="PANTHER" id="PTHR43649">
    <property type="entry name" value="ARABINOSE-BINDING PROTEIN-RELATED"/>
    <property type="match status" value="1"/>
</dbReference>
<evidence type="ECO:0000313" key="2">
    <source>
        <dbReference type="EMBL" id="GIH10549.1"/>
    </source>
</evidence>
<dbReference type="PANTHER" id="PTHR43649:SF30">
    <property type="entry name" value="ABC TRANSPORTER SUBSTRATE-BINDING PROTEIN"/>
    <property type="match status" value="1"/>
</dbReference>
<dbReference type="PROSITE" id="PS51257">
    <property type="entry name" value="PROKAR_LIPOPROTEIN"/>
    <property type="match status" value="1"/>
</dbReference>
<organism evidence="2 3">
    <name type="scientific">Rhizocola hellebori</name>
    <dbReference type="NCBI Taxonomy" id="1392758"/>
    <lineage>
        <taxon>Bacteria</taxon>
        <taxon>Bacillati</taxon>
        <taxon>Actinomycetota</taxon>
        <taxon>Actinomycetes</taxon>
        <taxon>Micromonosporales</taxon>
        <taxon>Micromonosporaceae</taxon>
        <taxon>Rhizocola</taxon>
    </lineage>
</organism>
<sequence>MHRAANAHVTTRRSLLRAAALGALATPFLAACGDDAGQQPAPESTEPVELSMFWWGAEARAKSTEDALKLYTAKYPFVTFKTTWQGNQGYYDKLATLAAGGNAPDIFQIDDGALSEYAERGVTLDLNSYKSSGKLDVKKFPEGLWKYGEVGGKLSGVPTGENTPGMIYNKQLCTELGIPEPTSGMSWEALITWAEQVWVKSGNKVYGTMDPSADYKALWVWLRQQGKELYNGKAVGATKEDLVKWFDLWQGARDRKAAPTADLIHEANGGDVTKQLVVTGKAATSFMWGNQIAELSKATKSTLGVVTYPGDNKGQWARAALYFSVAKSSAKRDRAVDVVNFLVNSPEVGKLWGTDRGLSSNLDVRKAVSDSLTDAVQKTAFAFETDLATKFGPAPQVPPKGHVKVRALLTTHAESVQYAKATSAAAADAFLKEANAALAA</sequence>
<dbReference type="InterPro" id="IPR050490">
    <property type="entry name" value="Bact_solute-bd_prot1"/>
</dbReference>
<evidence type="ECO:0000313" key="3">
    <source>
        <dbReference type="Proteomes" id="UP000612899"/>
    </source>
</evidence>
<gene>
    <name evidence="2" type="ORF">Rhe02_86160</name>
</gene>
<dbReference type="RefSeq" id="WP_203914262.1">
    <property type="nucleotide sequence ID" value="NZ_BONY01000098.1"/>
</dbReference>
<keyword evidence="3" id="KW-1185">Reference proteome</keyword>
<keyword evidence="1" id="KW-0732">Signal</keyword>
<name>A0A8J3QIU2_9ACTN</name>